<feature type="compositionally biased region" description="Low complexity" evidence="12">
    <location>
        <begin position="201"/>
        <end position="215"/>
    </location>
</feature>
<comment type="cofactor">
    <cofactor evidence="2">
        <name>Zn(2+)</name>
        <dbReference type="ChEBI" id="CHEBI:29105"/>
    </cofactor>
</comment>
<evidence type="ECO:0000256" key="2">
    <source>
        <dbReference type="ARBA" id="ARBA00001947"/>
    </source>
</evidence>
<dbReference type="GO" id="GO:0004177">
    <property type="term" value="F:aminopeptidase activity"/>
    <property type="evidence" value="ECO:0007669"/>
    <property type="project" value="UniProtKB-KW"/>
</dbReference>
<evidence type="ECO:0000256" key="12">
    <source>
        <dbReference type="SAM" id="MobiDB-lite"/>
    </source>
</evidence>
<evidence type="ECO:0000256" key="5">
    <source>
        <dbReference type="ARBA" id="ARBA00022438"/>
    </source>
</evidence>
<dbReference type="EC" id="3.4.11.21" evidence="4"/>
<comment type="similarity">
    <text evidence="3 11">Belongs to the peptidase M18 family.</text>
</comment>
<organism evidence="13 14">
    <name type="scientific">Volvox reticuliferus</name>
    <dbReference type="NCBI Taxonomy" id="1737510"/>
    <lineage>
        <taxon>Eukaryota</taxon>
        <taxon>Viridiplantae</taxon>
        <taxon>Chlorophyta</taxon>
        <taxon>core chlorophytes</taxon>
        <taxon>Chlorophyceae</taxon>
        <taxon>CS clade</taxon>
        <taxon>Chlamydomonadales</taxon>
        <taxon>Volvocaceae</taxon>
        <taxon>Volvox</taxon>
    </lineage>
</organism>
<dbReference type="Pfam" id="PF02127">
    <property type="entry name" value="Peptidase_M18"/>
    <property type="match status" value="1"/>
</dbReference>
<dbReference type="PANTHER" id="PTHR28570">
    <property type="entry name" value="ASPARTYL AMINOPEPTIDASE"/>
    <property type="match status" value="1"/>
</dbReference>
<evidence type="ECO:0000256" key="4">
    <source>
        <dbReference type="ARBA" id="ARBA00011965"/>
    </source>
</evidence>
<dbReference type="Gene3D" id="3.40.630.10">
    <property type="entry name" value="Zn peptidases"/>
    <property type="match status" value="1"/>
</dbReference>
<evidence type="ECO:0000256" key="7">
    <source>
        <dbReference type="ARBA" id="ARBA00022723"/>
    </source>
</evidence>
<dbReference type="CDD" id="cd05658">
    <property type="entry name" value="M18_DAP"/>
    <property type="match status" value="1"/>
</dbReference>
<evidence type="ECO:0000256" key="6">
    <source>
        <dbReference type="ARBA" id="ARBA00022670"/>
    </source>
</evidence>
<evidence type="ECO:0000256" key="3">
    <source>
        <dbReference type="ARBA" id="ARBA00008290"/>
    </source>
</evidence>
<dbReference type="Proteomes" id="UP000747110">
    <property type="component" value="Unassembled WGS sequence"/>
</dbReference>
<comment type="catalytic activity">
    <reaction evidence="1">
        <text>Release of an N-terminal aspartate or glutamate from a peptide, with a preference for aspartate.</text>
        <dbReference type="EC" id="3.4.11.21"/>
    </reaction>
</comment>
<comment type="caution">
    <text evidence="13">The sequence shown here is derived from an EMBL/GenBank/DDBJ whole genome shotgun (WGS) entry which is preliminary data.</text>
</comment>
<dbReference type="GO" id="GO:0006508">
    <property type="term" value="P:proteolysis"/>
    <property type="evidence" value="ECO:0007669"/>
    <property type="project" value="UniProtKB-KW"/>
</dbReference>
<evidence type="ECO:0000256" key="11">
    <source>
        <dbReference type="RuleBase" id="RU004386"/>
    </source>
</evidence>
<dbReference type="InterPro" id="IPR001948">
    <property type="entry name" value="Peptidase_M18"/>
</dbReference>
<reference evidence="13" key="1">
    <citation type="journal article" date="2021" name="Proc. Natl. Acad. Sci. U.S.A.">
        <title>Three genomes in the algal genus Volvox reveal the fate of a haploid sex-determining region after a transition to homothallism.</title>
        <authorList>
            <person name="Yamamoto K."/>
            <person name="Hamaji T."/>
            <person name="Kawai-Toyooka H."/>
            <person name="Matsuzaki R."/>
            <person name="Takahashi F."/>
            <person name="Nishimura Y."/>
            <person name="Kawachi M."/>
            <person name="Noguchi H."/>
            <person name="Minakuchi Y."/>
            <person name="Umen J.G."/>
            <person name="Toyoda A."/>
            <person name="Nozaki H."/>
        </authorList>
    </citation>
    <scope>NUCLEOTIDE SEQUENCE</scope>
    <source>
        <strain evidence="13">NIES-3786</strain>
    </source>
</reference>
<dbReference type="AlphaFoldDB" id="A0A8J4FUR4"/>
<sequence length="514" mass="54557">MASPVSDAEALVEFLNSAWTPFHAVDEARKMLLAAGFKPLQEKDRWDIIPGGRYFFTRNATTIVAFAVGKKYAPGNGFFMIGAHTDSPCLKLKPVSKSTKSDCLMLNVETYGGGLWNTWFDRELGVAGRVLLRSPDGLVTQRLVKITKPIARIPMLAIHLQTASERSEGFKINAQTHLAPLLATNAKAKIKAASATPAQAAAVTQAAGPEEATAAAPPPPPPPPPERHHPLLLSLLAEQLQCSPADIVDLELHMCDTQPSVIGGACDEFIFSGRLDNLAMSFCALTALIRSCGAEAGAGEGLTDEGGVRAVALFDHEEVGSGSAQGAGGPVMRDTITRVARALSGGEEGAAERCLRSSFLVSADMAHAVHPNYADKHDPHHGPVMHKGLVVKYNGNQRYATNTVSASVFRELGSARGIPCQEFAVRNDMPCGSTIGPILASSLGCLTVDVGIPQWSMHSVRETCGTDDVSYAIRHFEAFFTGVGPMLASLDVDALPPPVLRGEIEDPSCHHCAS</sequence>
<evidence type="ECO:0000256" key="8">
    <source>
        <dbReference type="ARBA" id="ARBA00022801"/>
    </source>
</evidence>
<keyword evidence="14" id="KW-1185">Reference proteome</keyword>
<gene>
    <name evidence="13" type="ORF">Vretifemale_15734</name>
</gene>
<name>A0A8J4FUR4_9CHLO</name>
<evidence type="ECO:0000256" key="1">
    <source>
        <dbReference type="ARBA" id="ARBA00001335"/>
    </source>
</evidence>
<dbReference type="Gene3D" id="2.30.250.10">
    <property type="entry name" value="Aminopeptidase i, Domain 2"/>
    <property type="match status" value="1"/>
</dbReference>
<evidence type="ECO:0000256" key="9">
    <source>
        <dbReference type="ARBA" id="ARBA00022833"/>
    </source>
</evidence>
<evidence type="ECO:0000256" key="10">
    <source>
        <dbReference type="ARBA" id="ARBA00023049"/>
    </source>
</evidence>
<dbReference type="OrthoDB" id="9880441at2759"/>
<feature type="region of interest" description="Disordered" evidence="12">
    <location>
        <begin position="201"/>
        <end position="229"/>
    </location>
</feature>
<keyword evidence="8 11" id="KW-0378">Hydrolase</keyword>
<dbReference type="GO" id="GO:0008237">
    <property type="term" value="F:metallopeptidase activity"/>
    <property type="evidence" value="ECO:0007669"/>
    <property type="project" value="UniProtKB-KW"/>
</dbReference>
<keyword evidence="9 11" id="KW-0862">Zinc</keyword>
<accession>A0A8J4FUR4</accession>
<keyword evidence="7 11" id="KW-0479">Metal-binding</keyword>
<dbReference type="GO" id="GO:0005737">
    <property type="term" value="C:cytoplasm"/>
    <property type="evidence" value="ECO:0007669"/>
    <property type="project" value="UniProtKB-ARBA"/>
</dbReference>
<dbReference type="EMBL" id="BNCP01000040">
    <property type="protein sequence ID" value="GIL87693.1"/>
    <property type="molecule type" value="Genomic_DNA"/>
</dbReference>
<keyword evidence="10 11" id="KW-0482">Metalloprotease</keyword>
<dbReference type="SUPFAM" id="SSF53187">
    <property type="entry name" value="Zn-dependent exopeptidases"/>
    <property type="match status" value="1"/>
</dbReference>
<proteinExistence type="inferred from homology"/>
<protein>
    <recommendedName>
        <fullName evidence="4">aspartyl aminopeptidase</fullName>
        <ecNumber evidence="4">3.4.11.21</ecNumber>
    </recommendedName>
</protein>
<keyword evidence="6 11" id="KW-0645">Protease</keyword>
<dbReference type="PANTHER" id="PTHR28570:SF3">
    <property type="entry name" value="ASPARTYL AMINOPEPTIDASE"/>
    <property type="match status" value="1"/>
</dbReference>
<dbReference type="InterPro" id="IPR023358">
    <property type="entry name" value="Peptidase_M18_dom2"/>
</dbReference>
<evidence type="ECO:0000313" key="13">
    <source>
        <dbReference type="EMBL" id="GIL87693.1"/>
    </source>
</evidence>
<dbReference type="FunFam" id="2.30.250.10:FF:000001">
    <property type="entry name" value="Aspartyl aminopeptidase 1"/>
    <property type="match status" value="1"/>
</dbReference>
<dbReference type="GO" id="GO:0008270">
    <property type="term" value="F:zinc ion binding"/>
    <property type="evidence" value="ECO:0007669"/>
    <property type="project" value="InterPro"/>
</dbReference>
<keyword evidence="5 11" id="KW-0031">Aminopeptidase</keyword>
<dbReference type="SUPFAM" id="SSF101821">
    <property type="entry name" value="Aminopeptidase/glucanase lid domain"/>
    <property type="match status" value="1"/>
</dbReference>
<evidence type="ECO:0000313" key="14">
    <source>
        <dbReference type="Proteomes" id="UP000747110"/>
    </source>
</evidence>
<dbReference type="PRINTS" id="PR00932">
    <property type="entry name" value="AMINO1PTASE"/>
</dbReference>